<dbReference type="EMBL" id="LN649229">
    <property type="protein sequence ID" value="CEI64669.1"/>
    <property type="molecule type" value="Genomic_DNA"/>
</dbReference>
<sequence>MEQSISIAVANIHEYCTVIIKIAVGMKKWRNEYDLEQFKGAAFEERNYSPSFINPTKGTSKCQNPSPETNYQQAFPTELHVVPYTFRRIMQTYRVLQS</sequence>
<proteinExistence type="predicted"/>
<evidence type="ECO:0000313" key="1">
    <source>
        <dbReference type="EMBL" id="CEI64669.1"/>
    </source>
</evidence>
<name>A0A2L2T4Y0_9HYPO</name>
<keyword evidence="2" id="KW-1185">Reference proteome</keyword>
<accession>A0A2L2T4Y0</accession>
<dbReference type="AlphaFoldDB" id="A0A2L2T4Y0"/>
<organism evidence="1 2">
    <name type="scientific">Fusarium venenatum</name>
    <dbReference type="NCBI Taxonomy" id="56646"/>
    <lineage>
        <taxon>Eukaryota</taxon>
        <taxon>Fungi</taxon>
        <taxon>Dikarya</taxon>
        <taxon>Ascomycota</taxon>
        <taxon>Pezizomycotina</taxon>
        <taxon>Sordariomycetes</taxon>
        <taxon>Hypocreomycetidae</taxon>
        <taxon>Hypocreales</taxon>
        <taxon>Nectriaceae</taxon>
        <taxon>Fusarium</taxon>
    </lineage>
</organism>
<evidence type="ECO:0000313" key="2">
    <source>
        <dbReference type="Proteomes" id="UP000245910"/>
    </source>
</evidence>
<dbReference type="Proteomes" id="UP000245910">
    <property type="component" value="Chromosome I"/>
</dbReference>
<reference evidence="2" key="1">
    <citation type="submission" date="2014-10" db="EMBL/GenBank/DDBJ databases">
        <authorList>
            <person name="King R."/>
        </authorList>
    </citation>
    <scope>NUCLEOTIDE SEQUENCE [LARGE SCALE GENOMIC DNA]</scope>
    <source>
        <strain evidence="2">A3/5</strain>
    </source>
</reference>
<protein>
    <submittedName>
        <fullName evidence="1">Uncharacterized protein</fullName>
    </submittedName>
</protein>